<dbReference type="Proteomes" id="UP001295423">
    <property type="component" value="Unassembled WGS sequence"/>
</dbReference>
<protein>
    <submittedName>
        <fullName evidence="1">Uncharacterized protein</fullName>
    </submittedName>
</protein>
<proteinExistence type="predicted"/>
<sequence>MRFTTAELATQILYRYVQCGRLTELPMDHVTRCSTAAAFRIALVLNEQTHIPLSELVRMGQNNKGQNRFTKEEICLSEWHIFHCMDDSMLSPPTIEGCVKGYVEGFQEAAIVLPVDFRQVLEELICLAIHGILFLEYPVQWVGLGIVVLALRLCQGQHIWEAQVAVLYGEVGIEEGSPVADGISEICARLLILNAHFPISS</sequence>
<gene>
    <name evidence="1" type="ORF">CYCCA115_LOCUS12397</name>
</gene>
<accession>A0AAD2FR11</accession>
<organism evidence="1 2">
    <name type="scientific">Cylindrotheca closterium</name>
    <dbReference type="NCBI Taxonomy" id="2856"/>
    <lineage>
        <taxon>Eukaryota</taxon>
        <taxon>Sar</taxon>
        <taxon>Stramenopiles</taxon>
        <taxon>Ochrophyta</taxon>
        <taxon>Bacillariophyta</taxon>
        <taxon>Bacillariophyceae</taxon>
        <taxon>Bacillariophycidae</taxon>
        <taxon>Bacillariales</taxon>
        <taxon>Bacillariaceae</taxon>
        <taxon>Cylindrotheca</taxon>
    </lineage>
</organism>
<keyword evidence="2" id="KW-1185">Reference proteome</keyword>
<evidence type="ECO:0000313" key="1">
    <source>
        <dbReference type="EMBL" id="CAJ1950051.1"/>
    </source>
</evidence>
<name>A0AAD2FR11_9STRA</name>
<dbReference type="EMBL" id="CAKOGP040001759">
    <property type="protein sequence ID" value="CAJ1950051.1"/>
    <property type="molecule type" value="Genomic_DNA"/>
</dbReference>
<evidence type="ECO:0000313" key="2">
    <source>
        <dbReference type="Proteomes" id="UP001295423"/>
    </source>
</evidence>
<comment type="caution">
    <text evidence="1">The sequence shown here is derived from an EMBL/GenBank/DDBJ whole genome shotgun (WGS) entry which is preliminary data.</text>
</comment>
<dbReference type="AlphaFoldDB" id="A0AAD2FR11"/>
<reference evidence="1" key="1">
    <citation type="submission" date="2023-08" db="EMBL/GenBank/DDBJ databases">
        <authorList>
            <person name="Audoor S."/>
            <person name="Bilcke G."/>
        </authorList>
    </citation>
    <scope>NUCLEOTIDE SEQUENCE</scope>
</reference>